<organism evidence="2 3">
    <name type="scientific">Streptomyces mauvecolor</name>
    <dbReference type="NCBI Taxonomy" id="58345"/>
    <lineage>
        <taxon>Bacteria</taxon>
        <taxon>Bacillati</taxon>
        <taxon>Actinomycetota</taxon>
        <taxon>Actinomycetes</taxon>
        <taxon>Kitasatosporales</taxon>
        <taxon>Streptomycetaceae</taxon>
        <taxon>Streptomyces</taxon>
    </lineage>
</organism>
<protein>
    <submittedName>
        <fullName evidence="2">Uncharacterized protein</fullName>
    </submittedName>
</protein>
<evidence type="ECO:0000256" key="1">
    <source>
        <dbReference type="SAM" id="MobiDB-lite"/>
    </source>
</evidence>
<evidence type="ECO:0000313" key="3">
    <source>
        <dbReference type="Proteomes" id="UP001595834"/>
    </source>
</evidence>
<reference evidence="3" key="1">
    <citation type="journal article" date="2019" name="Int. J. Syst. Evol. Microbiol.">
        <title>The Global Catalogue of Microorganisms (GCM) 10K type strain sequencing project: providing services to taxonomists for standard genome sequencing and annotation.</title>
        <authorList>
            <consortium name="The Broad Institute Genomics Platform"/>
            <consortium name="The Broad Institute Genome Sequencing Center for Infectious Disease"/>
            <person name="Wu L."/>
            <person name="Ma J."/>
        </authorList>
    </citation>
    <scope>NUCLEOTIDE SEQUENCE [LARGE SCALE GENOMIC DNA]</scope>
    <source>
        <strain evidence="3">CCM 7224</strain>
    </source>
</reference>
<evidence type="ECO:0000313" key="2">
    <source>
        <dbReference type="EMBL" id="MFC4955520.1"/>
    </source>
</evidence>
<feature type="region of interest" description="Disordered" evidence="1">
    <location>
        <begin position="206"/>
        <end position="230"/>
    </location>
</feature>
<dbReference type="InterPro" id="IPR036390">
    <property type="entry name" value="WH_DNA-bd_sf"/>
</dbReference>
<accession>A0ABV9UGE0</accession>
<gene>
    <name evidence="2" type="ORF">ACFPFX_04325</name>
</gene>
<feature type="region of interest" description="Disordered" evidence="1">
    <location>
        <begin position="1"/>
        <end position="23"/>
    </location>
</feature>
<name>A0ABV9UGE0_9ACTN</name>
<dbReference type="EMBL" id="JBHSIZ010000005">
    <property type="protein sequence ID" value="MFC4955520.1"/>
    <property type="molecule type" value="Genomic_DNA"/>
</dbReference>
<dbReference type="SUPFAM" id="SSF46785">
    <property type="entry name" value="Winged helix' DNA-binding domain"/>
    <property type="match status" value="1"/>
</dbReference>
<keyword evidence="3" id="KW-1185">Reference proteome</keyword>
<dbReference type="Proteomes" id="UP001595834">
    <property type="component" value="Unassembled WGS sequence"/>
</dbReference>
<proteinExistence type="predicted"/>
<sequence length="230" mass="26275">MPESQRRRRVPKPADPALKPDPLAAFGSRLASIKGLDDLARQYPGRDITVGRQRQKVEFYSSPERPNAFAMVALEFLLVIAQYYREALPLRLILLLIAGQRAGGEVPLTQDDMAAILDVPRQKVNPALQDIMEHGILVKKRPGVYQFNPPYSYVAAELLRGTDGRTEYVQVDQADALEELRAGPLPELVRYPSLQHMREAIDELRQQRAEKRRERREKFEAHGRDRRDQG</sequence>
<feature type="compositionally biased region" description="Basic residues" evidence="1">
    <location>
        <begin position="1"/>
        <end position="11"/>
    </location>
</feature>
<dbReference type="RefSeq" id="WP_344370311.1">
    <property type="nucleotide sequence ID" value="NZ_BAAASQ010000001.1"/>
</dbReference>
<comment type="caution">
    <text evidence="2">The sequence shown here is derived from an EMBL/GenBank/DDBJ whole genome shotgun (WGS) entry which is preliminary data.</text>
</comment>